<reference evidence="2" key="1">
    <citation type="submission" date="2006-10" db="EMBL/GenBank/DDBJ databases">
        <authorList>
            <person name="Amadeo P."/>
            <person name="Zhao Q."/>
            <person name="Wortman J."/>
            <person name="Fraser-Liggett C."/>
            <person name="Carlton J."/>
        </authorList>
    </citation>
    <scope>NUCLEOTIDE SEQUENCE</scope>
    <source>
        <strain evidence="2">G3</strain>
    </source>
</reference>
<proteinExistence type="predicted"/>
<dbReference type="EMBL" id="DS113269">
    <property type="protein sequence ID" value="EAY14507.1"/>
    <property type="molecule type" value="Genomic_DNA"/>
</dbReference>
<dbReference type="OrthoDB" id="10423999at2759"/>
<gene>
    <name evidence="2" type="ORF">TVAG_388370</name>
</gene>
<evidence type="ECO:0000313" key="2">
    <source>
        <dbReference type="EMBL" id="EAY14507.1"/>
    </source>
</evidence>
<dbReference type="VEuPathDB" id="TrichDB:TVAGG3_0321320"/>
<feature type="transmembrane region" description="Helical" evidence="1">
    <location>
        <begin position="20"/>
        <end position="36"/>
    </location>
</feature>
<dbReference type="Proteomes" id="UP000001542">
    <property type="component" value="Unassembled WGS sequence"/>
</dbReference>
<evidence type="ECO:0000313" key="3">
    <source>
        <dbReference type="Proteomes" id="UP000001542"/>
    </source>
</evidence>
<reference evidence="2" key="2">
    <citation type="journal article" date="2007" name="Science">
        <title>Draft genome sequence of the sexually transmitted pathogen Trichomonas vaginalis.</title>
        <authorList>
            <person name="Carlton J.M."/>
            <person name="Hirt R.P."/>
            <person name="Silva J.C."/>
            <person name="Delcher A.L."/>
            <person name="Schatz M."/>
            <person name="Zhao Q."/>
            <person name="Wortman J.R."/>
            <person name="Bidwell S.L."/>
            <person name="Alsmark U.C.M."/>
            <person name="Besteiro S."/>
            <person name="Sicheritz-Ponten T."/>
            <person name="Noel C.J."/>
            <person name="Dacks J.B."/>
            <person name="Foster P.G."/>
            <person name="Simillion C."/>
            <person name="Van de Peer Y."/>
            <person name="Miranda-Saavedra D."/>
            <person name="Barton G.J."/>
            <person name="Westrop G.D."/>
            <person name="Mueller S."/>
            <person name="Dessi D."/>
            <person name="Fiori P.L."/>
            <person name="Ren Q."/>
            <person name="Paulsen I."/>
            <person name="Zhang H."/>
            <person name="Bastida-Corcuera F.D."/>
            <person name="Simoes-Barbosa A."/>
            <person name="Brown M.T."/>
            <person name="Hayes R.D."/>
            <person name="Mukherjee M."/>
            <person name="Okumura C.Y."/>
            <person name="Schneider R."/>
            <person name="Smith A.J."/>
            <person name="Vanacova S."/>
            <person name="Villalvazo M."/>
            <person name="Haas B.J."/>
            <person name="Pertea M."/>
            <person name="Feldblyum T.V."/>
            <person name="Utterback T.R."/>
            <person name="Shu C.L."/>
            <person name="Osoegawa K."/>
            <person name="de Jong P.J."/>
            <person name="Hrdy I."/>
            <person name="Horvathova L."/>
            <person name="Zubacova Z."/>
            <person name="Dolezal P."/>
            <person name="Malik S.B."/>
            <person name="Logsdon J.M. Jr."/>
            <person name="Henze K."/>
            <person name="Gupta A."/>
            <person name="Wang C.C."/>
            <person name="Dunne R.L."/>
            <person name="Upcroft J.A."/>
            <person name="Upcroft P."/>
            <person name="White O."/>
            <person name="Salzberg S.L."/>
            <person name="Tang P."/>
            <person name="Chiu C.-H."/>
            <person name="Lee Y.-S."/>
            <person name="Embley T.M."/>
            <person name="Coombs G.H."/>
            <person name="Mottram J.C."/>
            <person name="Tachezy J."/>
            <person name="Fraser-Liggett C.M."/>
            <person name="Johnson P.J."/>
        </authorList>
    </citation>
    <scope>NUCLEOTIDE SEQUENCE [LARGE SCALE GENOMIC DNA]</scope>
    <source>
        <strain evidence="2">G3</strain>
    </source>
</reference>
<keyword evidence="1" id="KW-0812">Transmembrane</keyword>
<evidence type="ECO:0000256" key="1">
    <source>
        <dbReference type="SAM" id="Phobius"/>
    </source>
</evidence>
<dbReference type="AlphaFoldDB" id="A2DYH2"/>
<dbReference type="InParanoid" id="A2DYH2"/>
<keyword evidence="3" id="KW-1185">Reference proteome</keyword>
<keyword evidence="1" id="KW-1133">Transmembrane helix</keyword>
<protein>
    <submittedName>
        <fullName evidence="2">Uncharacterized protein</fullName>
    </submittedName>
</protein>
<dbReference type="KEGG" id="tva:4772496"/>
<dbReference type="RefSeq" id="XP_001326730.1">
    <property type="nucleotide sequence ID" value="XM_001326695.1"/>
</dbReference>
<name>A2DYH2_TRIV3</name>
<sequence>MLDNRIRNHKKKVLHSKHYSLILVSSIILAATIYYLDGGPLNPPFPKDFQSIDCKSVKFRSLIDREGYLDFIFKSDDTIEYPAEYLPYFVNANIRTKISKIDYEPKYVENISRSSDTFQFSIDHTQNGPSTVQIRCLNTPLIDVKRDFKFIRNHSTKYSYANFFGKSGIELNHVCLEYQKFLYFTKVMSPIIWIPFDQTSFKFEYLNWPLQPYLDHKNVTEDQGVSYMVSPLSGEPWKQLLFYILPISRDFKARVDYSTNPQFIFKDEVDERAAPLLKYFSTKPPMKLVDIQCFDQLIMTETFSSMSVHNQSMMDYINTLDINYVTKRIGSKPMDKGKFLIQSNLLPKVKDSKSNLKPIYSNEQINKLIDEISSANVLIADHISILVFSVFMGPQSVVIDLTDLNHACNKWFDTYYSHSRAKIIKVYNSTECLSPNFSDYPETSESDQDIDGKLLDSIIKDYI</sequence>
<keyword evidence="1" id="KW-0472">Membrane</keyword>
<accession>A2DYH2</accession>
<dbReference type="VEuPathDB" id="TrichDB:TVAG_388370"/>
<organism evidence="2 3">
    <name type="scientific">Trichomonas vaginalis (strain ATCC PRA-98 / G3)</name>
    <dbReference type="NCBI Taxonomy" id="412133"/>
    <lineage>
        <taxon>Eukaryota</taxon>
        <taxon>Metamonada</taxon>
        <taxon>Parabasalia</taxon>
        <taxon>Trichomonadida</taxon>
        <taxon>Trichomonadidae</taxon>
        <taxon>Trichomonas</taxon>
    </lineage>
</organism>